<evidence type="ECO:0000313" key="2">
    <source>
        <dbReference type="EMBL" id="PNT07861.1"/>
    </source>
</evidence>
<evidence type="ECO:0000313" key="3">
    <source>
        <dbReference type="Proteomes" id="UP000006729"/>
    </source>
</evidence>
<dbReference type="OrthoDB" id="342454at2759"/>
<organism evidence="2 3">
    <name type="scientific">Populus trichocarpa</name>
    <name type="common">Western balsam poplar</name>
    <name type="synonym">Populus balsamifera subsp. trichocarpa</name>
    <dbReference type="NCBI Taxonomy" id="3694"/>
    <lineage>
        <taxon>Eukaryota</taxon>
        <taxon>Viridiplantae</taxon>
        <taxon>Streptophyta</taxon>
        <taxon>Embryophyta</taxon>
        <taxon>Tracheophyta</taxon>
        <taxon>Spermatophyta</taxon>
        <taxon>Magnoliopsida</taxon>
        <taxon>eudicotyledons</taxon>
        <taxon>Gunneridae</taxon>
        <taxon>Pentapetalae</taxon>
        <taxon>rosids</taxon>
        <taxon>fabids</taxon>
        <taxon>Malpighiales</taxon>
        <taxon>Salicaceae</taxon>
        <taxon>Saliceae</taxon>
        <taxon>Populus</taxon>
    </lineage>
</organism>
<gene>
    <name evidence="2" type="ORF">POPTR_013G113200</name>
</gene>
<keyword evidence="3" id="KW-1185">Reference proteome</keyword>
<reference evidence="2 3" key="1">
    <citation type="journal article" date="2006" name="Science">
        <title>The genome of black cottonwood, Populus trichocarpa (Torr. &amp; Gray).</title>
        <authorList>
            <person name="Tuskan G.A."/>
            <person name="Difazio S."/>
            <person name="Jansson S."/>
            <person name="Bohlmann J."/>
            <person name="Grigoriev I."/>
            <person name="Hellsten U."/>
            <person name="Putnam N."/>
            <person name="Ralph S."/>
            <person name="Rombauts S."/>
            <person name="Salamov A."/>
            <person name="Schein J."/>
            <person name="Sterck L."/>
            <person name="Aerts A."/>
            <person name="Bhalerao R.R."/>
            <person name="Bhalerao R.P."/>
            <person name="Blaudez D."/>
            <person name="Boerjan W."/>
            <person name="Brun A."/>
            <person name="Brunner A."/>
            <person name="Busov V."/>
            <person name="Campbell M."/>
            <person name="Carlson J."/>
            <person name="Chalot M."/>
            <person name="Chapman J."/>
            <person name="Chen G.L."/>
            <person name="Cooper D."/>
            <person name="Coutinho P.M."/>
            <person name="Couturier J."/>
            <person name="Covert S."/>
            <person name="Cronk Q."/>
            <person name="Cunningham R."/>
            <person name="Davis J."/>
            <person name="Degroeve S."/>
            <person name="Dejardin A."/>
            <person name="Depamphilis C."/>
            <person name="Detter J."/>
            <person name="Dirks B."/>
            <person name="Dubchak I."/>
            <person name="Duplessis S."/>
            <person name="Ehlting J."/>
            <person name="Ellis B."/>
            <person name="Gendler K."/>
            <person name="Goodstein D."/>
            <person name="Gribskov M."/>
            <person name="Grimwood J."/>
            <person name="Groover A."/>
            <person name="Gunter L."/>
            <person name="Hamberger B."/>
            <person name="Heinze B."/>
            <person name="Helariutta Y."/>
            <person name="Henrissat B."/>
            <person name="Holligan D."/>
            <person name="Holt R."/>
            <person name="Huang W."/>
            <person name="Islam-Faridi N."/>
            <person name="Jones S."/>
            <person name="Jones-Rhoades M."/>
            <person name="Jorgensen R."/>
            <person name="Joshi C."/>
            <person name="Kangasjarvi J."/>
            <person name="Karlsson J."/>
            <person name="Kelleher C."/>
            <person name="Kirkpatrick R."/>
            <person name="Kirst M."/>
            <person name="Kohler A."/>
            <person name="Kalluri U."/>
            <person name="Larimer F."/>
            <person name="Leebens-Mack J."/>
            <person name="Leple J.C."/>
            <person name="Locascio P."/>
            <person name="Lou Y."/>
            <person name="Lucas S."/>
            <person name="Martin F."/>
            <person name="Montanini B."/>
            <person name="Napoli C."/>
            <person name="Nelson D.R."/>
            <person name="Nelson C."/>
            <person name="Nieminen K."/>
            <person name="Nilsson O."/>
            <person name="Pereda V."/>
            <person name="Peter G."/>
            <person name="Philippe R."/>
            <person name="Pilate G."/>
            <person name="Poliakov A."/>
            <person name="Razumovskaya J."/>
            <person name="Richardson P."/>
            <person name="Rinaldi C."/>
            <person name="Ritland K."/>
            <person name="Rouze P."/>
            <person name="Ryaboy D."/>
            <person name="Schmutz J."/>
            <person name="Schrader J."/>
            <person name="Segerman B."/>
            <person name="Shin H."/>
            <person name="Siddiqui A."/>
            <person name="Sterky F."/>
            <person name="Terry A."/>
            <person name="Tsai C.J."/>
            <person name="Uberbacher E."/>
            <person name="Unneberg P."/>
            <person name="Vahala J."/>
            <person name="Wall K."/>
            <person name="Wessler S."/>
            <person name="Yang G."/>
            <person name="Yin T."/>
            <person name="Douglas C."/>
            <person name="Marra M."/>
            <person name="Sandberg G."/>
            <person name="Van de Peer Y."/>
            <person name="Rokhsar D."/>
        </authorList>
    </citation>
    <scope>NUCLEOTIDE SEQUENCE [LARGE SCALE GENOMIC DNA]</scope>
    <source>
        <strain evidence="3">cv. Nisqually</strain>
    </source>
</reference>
<proteinExistence type="predicted"/>
<dbReference type="AlphaFoldDB" id="A0A2K1Y4A9"/>
<dbReference type="STRING" id="3694.A0A2K1Y4A9"/>
<feature type="region of interest" description="Disordered" evidence="1">
    <location>
        <begin position="1"/>
        <end position="68"/>
    </location>
</feature>
<dbReference type="Proteomes" id="UP000006729">
    <property type="component" value="Chromosome 13"/>
</dbReference>
<dbReference type="PANTHER" id="PTHR47422">
    <property type="entry name" value="DNAJ HEAT SHOCK N-TERMINAL DOMAIN-CONTAINING PROTEIN"/>
    <property type="match status" value="1"/>
</dbReference>
<dbReference type="EMBL" id="CM009302">
    <property type="protein sequence ID" value="PNT07861.1"/>
    <property type="molecule type" value="Genomic_DNA"/>
</dbReference>
<accession>A0A2K1Y4A9</accession>
<name>A0A2K1Y4A9_POPTR</name>
<dbReference type="PANTHER" id="PTHR47422:SF1">
    <property type="entry name" value="DNAJ HEAT SHOCK N-TERMINAL DOMAIN-CONTAINING PROTEIN"/>
    <property type="match status" value="1"/>
</dbReference>
<dbReference type="InParanoid" id="A0A2K1Y4A9"/>
<feature type="compositionally biased region" description="Basic and acidic residues" evidence="1">
    <location>
        <begin position="57"/>
        <end position="68"/>
    </location>
</feature>
<feature type="compositionally biased region" description="Basic and acidic residues" evidence="1">
    <location>
        <begin position="1"/>
        <end position="14"/>
    </location>
</feature>
<evidence type="ECO:0000256" key="1">
    <source>
        <dbReference type="SAM" id="MobiDB-lite"/>
    </source>
</evidence>
<protein>
    <submittedName>
        <fullName evidence="2">Uncharacterized protein</fullName>
    </submittedName>
</protein>
<feature type="compositionally biased region" description="Basic and acidic residues" evidence="1">
    <location>
        <begin position="37"/>
        <end position="49"/>
    </location>
</feature>
<sequence length="189" mass="21868">MKRKHGEDTPDPHQDAPPPTKKPTLPVSWRRHHRRRSDGSSRSEKERKRGKEKKKRREGEKTKIERGREEIISPNHQHPVPRRGRLREFGLAQEMLSAFHNVGGDMKQLLQIIDDGQVVDIKGISERSLIKHLNKLFISLNLKENGDRIFLLPPNVRPNLDVVGPLIQLVQSPKSSSSIILFRLMMWIL</sequence>